<dbReference type="EMBL" id="MU394380">
    <property type="protein sequence ID" value="KAI6082041.1"/>
    <property type="molecule type" value="Genomic_DNA"/>
</dbReference>
<evidence type="ECO:0000313" key="2">
    <source>
        <dbReference type="Proteomes" id="UP001497680"/>
    </source>
</evidence>
<evidence type="ECO:0000313" key="1">
    <source>
        <dbReference type="EMBL" id="KAI6082041.1"/>
    </source>
</evidence>
<organism evidence="1 2">
    <name type="scientific">Hypoxylon rubiginosum</name>
    <dbReference type="NCBI Taxonomy" id="110542"/>
    <lineage>
        <taxon>Eukaryota</taxon>
        <taxon>Fungi</taxon>
        <taxon>Dikarya</taxon>
        <taxon>Ascomycota</taxon>
        <taxon>Pezizomycotina</taxon>
        <taxon>Sordariomycetes</taxon>
        <taxon>Xylariomycetidae</taxon>
        <taxon>Xylariales</taxon>
        <taxon>Hypoxylaceae</taxon>
        <taxon>Hypoxylon</taxon>
    </lineage>
</organism>
<keyword evidence="2" id="KW-1185">Reference proteome</keyword>
<accession>A0ACC0CNV9</accession>
<reference evidence="1 2" key="1">
    <citation type="journal article" date="2022" name="New Phytol.">
        <title>Ecological generalism drives hyperdiversity of secondary metabolite gene clusters in xylarialean endophytes.</title>
        <authorList>
            <person name="Franco M.E.E."/>
            <person name="Wisecaver J.H."/>
            <person name="Arnold A.E."/>
            <person name="Ju Y.M."/>
            <person name="Slot J.C."/>
            <person name="Ahrendt S."/>
            <person name="Moore L.P."/>
            <person name="Eastman K.E."/>
            <person name="Scott K."/>
            <person name="Konkel Z."/>
            <person name="Mondo S.J."/>
            <person name="Kuo A."/>
            <person name="Hayes R.D."/>
            <person name="Haridas S."/>
            <person name="Andreopoulos B."/>
            <person name="Riley R."/>
            <person name="LaButti K."/>
            <person name="Pangilinan J."/>
            <person name="Lipzen A."/>
            <person name="Amirebrahimi M."/>
            <person name="Yan J."/>
            <person name="Adam C."/>
            <person name="Keymanesh K."/>
            <person name="Ng V."/>
            <person name="Louie K."/>
            <person name="Northen T."/>
            <person name="Drula E."/>
            <person name="Henrissat B."/>
            <person name="Hsieh H.M."/>
            <person name="Youens-Clark K."/>
            <person name="Lutzoni F."/>
            <person name="Miadlikowska J."/>
            <person name="Eastwood D.C."/>
            <person name="Hamelin R.C."/>
            <person name="Grigoriev I.V."/>
            <person name="U'Ren J.M."/>
        </authorList>
    </citation>
    <scope>NUCLEOTIDE SEQUENCE [LARGE SCALE GENOMIC DNA]</scope>
    <source>
        <strain evidence="1 2">ER1909</strain>
    </source>
</reference>
<dbReference type="Proteomes" id="UP001497680">
    <property type="component" value="Unassembled WGS sequence"/>
</dbReference>
<name>A0ACC0CNV9_9PEZI</name>
<sequence length="310" mass="36319">MEEYLKKRLPLVDAQRARTNAVNSTGFCDYQERYLFRQPESERLCHYKFLEDGILLPFGDDRSRHTKPNITMFDTSITLPDELSWLPSNIAGPSLGWPRSQYKHVYSMAKNDILGKLYYHLFDTLSDFLTSIGRYPNLSFEIVHCDMAKLDRILRPSVKFDRIMVSKVIDEAEINPKPVIQSFAEHLKPDDPRAALVVQFTRPGIEYGKSAFSVDPSMTTYRDFDAEALLQRDNVYLAQHARNWTMRDYSTMHRLDPRDFNYIVERYPCMAKGQQIDEADEEWKDYVAEDNYPAVRCLEFRLRQSVPTKK</sequence>
<comment type="caution">
    <text evidence="1">The sequence shown here is derived from an EMBL/GenBank/DDBJ whole genome shotgun (WGS) entry which is preliminary data.</text>
</comment>
<gene>
    <name evidence="1" type="ORF">F4821DRAFT_14533</name>
</gene>
<proteinExistence type="predicted"/>
<protein>
    <submittedName>
        <fullName evidence="1">Uncharacterized protein</fullName>
    </submittedName>
</protein>